<dbReference type="GO" id="GO:0016787">
    <property type="term" value="F:hydrolase activity"/>
    <property type="evidence" value="ECO:0007669"/>
    <property type="project" value="UniProtKB-KW"/>
</dbReference>
<dbReference type="Gene3D" id="3.60.110.10">
    <property type="entry name" value="Carbon-nitrogen hydrolase"/>
    <property type="match status" value="1"/>
</dbReference>
<reference evidence="3 4" key="1">
    <citation type="submission" date="2023-08" db="EMBL/GenBank/DDBJ databases">
        <title>The draft genome sequence of Paracraurococcus sp. LOR1-02.</title>
        <authorList>
            <person name="Kingkaew E."/>
            <person name="Tanasupawat S."/>
        </authorList>
    </citation>
    <scope>NUCLEOTIDE SEQUENCE [LARGE SCALE GENOMIC DNA]</scope>
    <source>
        <strain evidence="3 4">LOR1-02</strain>
    </source>
</reference>
<dbReference type="RefSeq" id="WP_305104499.1">
    <property type="nucleotide sequence ID" value="NZ_JAUTWS010000012.1"/>
</dbReference>
<keyword evidence="4" id="KW-1185">Reference proteome</keyword>
<comment type="caution">
    <text evidence="3">The sequence shown here is derived from an EMBL/GenBank/DDBJ whole genome shotgun (WGS) entry which is preliminary data.</text>
</comment>
<dbReference type="PROSITE" id="PS50263">
    <property type="entry name" value="CN_HYDROLASE"/>
    <property type="match status" value="1"/>
</dbReference>
<evidence type="ECO:0000256" key="1">
    <source>
        <dbReference type="ARBA" id="ARBA00022801"/>
    </source>
</evidence>
<keyword evidence="1 3" id="KW-0378">Hydrolase</keyword>
<sequence length="308" mass="33518">MRVSVIQMNQGSDKAANLEQARRLVEAAVEADRPGLVTLPETWTNLGGGRESRRLAAEALPPEGSGAAGGPAYEMLRGLARRHGIHVHGGSMIEDGGEKLFNTTVVFDPAGGEIARYRKIHLFDITGPDGTGYRESALYGAGDRLVTFEAGGVTFGCTICYDIRFAEEYLALRRLGAEAIFVPSNFTLQTGKDHWEVLMKARAIESQCWILAAASWGQYEERGATRSVYGHSLVADPWGHVVAKVSDGTGWATARIDRAVTARVRRDMPVLEHRAARRVDFEAAARRVDFEGAARRVDLDAAVRPATP</sequence>
<dbReference type="InterPro" id="IPR003010">
    <property type="entry name" value="C-N_Hydrolase"/>
</dbReference>
<dbReference type="InterPro" id="IPR045254">
    <property type="entry name" value="Nit1/2_C-N_Hydrolase"/>
</dbReference>
<dbReference type="PANTHER" id="PTHR23088">
    <property type="entry name" value="NITRILASE-RELATED"/>
    <property type="match status" value="1"/>
</dbReference>
<dbReference type="InterPro" id="IPR036526">
    <property type="entry name" value="C-N_Hydrolase_sf"/>
</dbReference>
<gene>
    <name evidence="3" type="ORF">Q7A36_14875</name>
</gene>
<dbReference type="SUPFAM" id="SSF56317">
    <property type="entry name" value="Carbon-nitrogen hydrolase"/>
    <property type="match status" value="1"/>
</dbReference>
<dbReference type="PANTHER" id="PTHR23088:SF27">
    <property type="entry name" value="DEAMINATED GLUTATHIONE AMIDASE"/>
    <property type="match status" value="1"/>
</dbReference>
<organism evidence="3 4">
    <name type="scientific">Paracraurococcus lichenis</name>
    <dbReference type="NCBI Taxonomy" id="3064888"/>
    <lineage>
        <taxon>Bacteria</taxon>
        <taxon>Pseudomonadati</taxon>
        <taxon>Pseudomonadota</taxon>
        <taxon>Alphaproteobacteria</taxon>
        <taxon>Acetobacterales</taxon>
        <taxon>Roseomonadaceae</taxon>
        <taxon>Paracraurococcus</taxon>
    </lineage>
</organism>
<evidence type="ECO:0000313" key="3">
    <source>
        <dbReference type="EMBL" id="MDO9709633.1"/>
    </source>
</evidence>
<feature type="domain" description="CN hydrolase" evidence="2">
    <location>
        <begin position="1"/>
        <end position="258"/>
    </location>
</feature>
<accession>A0ABT9E0E2</accession>
<dbReference type="Pfam" id="PF00795">
    <property type="entry name" value="CN_hydrolase"/>
    <property type="match status" value="1"/>
</dbReference>
<dbReference type="Proteomes" id="UP001243009">
    <property type="component" value="Unassembled WGS sequence"/>
</dbReference>
<proteinExistence type="predicted"/>
<protein>
    <submittedName>
        <fullName evidence="3">Carbon-nitrogen hydrolase family protein</fullName>
    </submittedName>
</protein>
<name>A0ABT9E0E2_9PROT</name>
<evidence type="ECO:0000259" key="2">
    <source>
        <dbReference type="PROSITE" id="PS50263"/>
    </source>
</evidence>
<dbReference type="EMBL" id="JAUTWS010000012">
    <property type="protein sequence ID" value="MDO9709633.1"/>
    <property type="molecule type" value="Genomic_DNA"/>
</dbReference>
<dbReference type="CDD" id="cd07572">
    <property type="entry name" value="nit"/>
    <property type="match status" value="1"/>
</dbReference>
<evidence type="ECO:0000313" key="4">
    <source>
        <dbReference type="Proteomes" id="UP001243009"/>
    </source>
</evidence>